<gene>
    <name evidence="3" type="ORF">GKQ77_27365</name>
</gene>
<dbReference type="RefSeq" id="WP_219691628.1">
    <property type="nucleotide sequence ID" value="NZ_WMBF01000465.1"/>
</dbReference>
<feature type="domain" description="Cupin type-2" evidence="2">
    <location>
        <begin position="33"/>
        <end position="96"/>
    </location>
</feature>
<name>A0ABS6YVW5_9ACTN</name>
<evidence type="ECO:0000313" key="4">
    <source>
        <dbReference type="Proteomes" id="UP001197114"/>
    </source>
</evidence>
<dbReference type="InterPro" id="IPR013096">
    <property type="entry name" value="Cupin_2"/>
</dbReference>
<protein>
    <submittedName>
        <fullName evidence="3">Cupin domain-containing protein</fullName>
    </submittedName>
</protein>
<dbReference type="InterPro" id="IPR014710">
    <property type="entry name" value="RmlC-like_jellyroll"/>
</dbReference>
<dbReference type="PANTHER" id="PTHR35848">
    <property type="entry name" value="OXALATE-BINDING PROTEIN"/>
    <property type="match status" value="1"/>
</dbReference>
<dbReference type="InterPro" id="IPR051610">
    <property type="entry name" value="GPI/OXD"/>
</dbReference>
<dbReference type="InterPro" id="IPR011051">
    <property type="entry name" value="RmlC_Cupin_sf"/>
</dbReference>
<dbReference type="Pfam" id="PF07883">
    <property type="entry name" value="Cupin_2"/>
    <property type="match status" value="1"/>
</dbReference>
<sequence>MILNQYSESELSEAFGIDMSSVEGLGVGAGWGRVAPGVASTSHQHDETEFFVIVAGTGELSVDGRTHPARPGTVVLFEPFESHTITNTGDSDLVFFTQYWRDSARARASALSRTRPHHTDRPQFVFS</sequence>
<proteinExistence type="predicted"/>
<keyword evidence="4" id="KW-1185">Reference proteome</keyword>
<dbReference type="SUPFAM" id="SSF51182">
    <property type="entry name" value="RmlC-like cupins"/>
    <property type="match status" value="1"/>
</dbReference>
<dbReference type="EMBL" id="WMBF01000465">
    <property type="protein sequence ID" value="MBW5425235.1"/>
    <property type="molecule type" value="Genomic_DNA"/>
</dbReference>
<organism evidence="3 4">
    <name type="scientific">Streptomyces anatolicus</name>
    <dbReference type="NCBI Taxonomy" id="2675858"/>
    <lineage>
        <taxon>Bacteria</taxon>
        <taxon>Bacillati</taxon>
        <taxon>Actinomycetota</taxon>
        <taxon>Actinomycetes</taxon>
        <taxon>Kitasatosporales</taxon>
        <taxon>Streptomycetaceae</taxon>
        <taxon>Streptomyces</taxon>
    </lineage>
</organism>
<keyword evidence="1" id="KW-0479">Metal-binding</keyword>
<evidence type="ECO:0000259" key="2">
    <source>
        <dbReference type="Pfam" id="PF07883"/>
    </source>
</evidence>
<evidence type="ECO:0000313" key="3">
    <source>
        <dbReference type="EMBL" id="MBW5425235.1"/>
    </source>
</evidence>
<reference evidence="3 4" key="1">
    <citation type="submission" date="2019-11" db="EMBL/GenBank/DDBJ databases">
        <authorList>
            <person name="Ay H."/>
        </authorList>
    </citation>
    <scope>NUCLEOTIDE SEQUENCE [LARGE SCALE GENOMIC DNA]</scope>
    <source>
        <strain evidence="3 4">BG9H</strain>
    </source>
</reference>
<feature type="non-terminal residue" evidence="3">
    <location>
        <position position="127"/>
    </location>
</feature>
<evidence type="ECO:0000256" key="1">
    <source>
        <dbReference type="ARBA" id="ARBA00022723"/>
    </source>
</evidence>
<dbReference type="Gene3D" id="2.60.120.10">
    <property type="entry name" value="Jelly Rolls"/>
    <property type="match status" value="1"/>
</dbReference>
<dbReference type="Proteomes" id="UP001197114">
    <property type="component" value="Unassembled WGS sequence"/>
</dbReference>
<dbReference type="PANTHER" id="PTHR35848:SF6">
    <property type="entry name" value="CUPIN TYPE-2 DOMAIN-CONTAINING PROTEIN"/>
    <property type="match status" value="1"/>
</dbReference>
<comment type="caution">
    <text evidence="3">The sequence shown here is derived from an EMBL/GenBank/DDBJ whole genome shotgun (WGS) entry which is preliminary data.</text>
</comment>
<accession>A0ABS6YVW5</accession>